<dbReference type="InterPro" id="IPR059120">
    <property type="entry name" value="Cullin-like_AB"/>
</dbReference>
<dbReference type="InterPro" id="IPR036388">
    <property type="entry name" value="WH-like_DNA-bd_sf"/>
</dbReference>
<dbReference type="EMBL" id="QKWP01000703">
    <property type="protein sequence ID" value="RIB16078.1"/>
    <property type="molecule type" value="Genomic_DNA"/>
</dbReference>
<proteinExistence type="inferred from homology"/>
<dbReference type="InterPro" id="IPR016158">
    <property type="entry name" value="Cullin_homology"/>
</dbReference>
<dbReference type="OrthoDB" id="27073at2759"/>
<evidence type="ECO:0000313" key="4">
    <source>
        <dbReference type="EMBL" id="RIB16078.1"/>
    </source>
</evidence>
<dbReference type="Gene3D" id="1.10.10.10">
    <property type="entry name" value="Winged helix-like DNA-binding domain superfamily/Winged helix DNA-binding domain"/>
    <property type="match status" value="1"/>
</dbReference>
<gene>
    <name evidence="4" type="ORF">C2G38_2190935</name>
</gene>
<dbReference type="SMART" id="SM00182">
    <property type="entry name" value="CULLIN"/>
    <property type="match status" value="1"/>
</dbReference>
<dbReference type="InterPro" id="IPR045093">
    <property type="entry name" value="Cullin"/>
</dbReference>
<comment type="similarity">
    <text evidence="1 2">Belongs to the cullin family.</text>
</comment>
<dbReference type="Pfam" id="PF00888">
    <property type="entry name" value="Cullin"/>
    <property type="match status" value="1"/>
</dbReference>
<dbReference type="InterPro" id="IPR019559">
    <property type="entry name" value="Cullin_neddylation_domain"/>
</dbReference>
<sequence>MIPPFFTSYNDKNVVENRAVNGVLYSRPLIDKYFKQSSPEIETWVFCLITINKEQFLPLFEEHVNKIGLNKVGLKFFKDIITANANTKIALREIVNRNHTTGVSTTKSPKLFAQFCDSLIKDYWVESEFERDLENFAYDKDILLKFYAKLLVKRLVNGTSQSEDAENRLISKLKEICVDFTCLVLNTACPILPSTSFTIPNELEETFKNVETFYQSKYTGRKLNWLFHLSKGRLKANYCKSIKCGYYFVVRNLRVYNSVISCNRKQDLDDCVLTNTLKILITTKVLKLINVVEVGDTLSCYELNMDFKRDGKSKQNEQITNTRFTMLWYAVYNTMKIRKNMKFNDLVNEVIAKAGHRLKPKTSEIKNIINELLEKEYIKRMENSKDISCNHYNTSLTWCQLCVLQLTVQGWTSGNKKLIDCIKEFQLKAAKYEDNTSPVWWCQTCDPQRITQGWTSGNEKIDDCIIEFQLKASKYEDVIEWIPFNSLDNIQMINKDDLNSEFSAIWLKDIRIISVMHDEYRGG</sequence>
<organism evidence="4 5">
    <name type="scientific">Gigaspora rosea</name>
    <dbReference type="NCBI Taxonomy" id="44941"/>
    <lineage>
        <taxon>Eukaryota</taxon>
        <taxon>Fungi</taxon>
        <taxon>Fungi incertae sedis</taxon>
        <taxon>Mucoromycota</taxon>
        <taxon>Glomeromycotina</taxon>
        <taxon>Glomeromycetes</taxon>
        <taxon>Diversisporales</taxon>
        <taxon>Gigasporaceae</taxon>
        <taxon>Gigaspora</taxon>
    </lineage>
</organism>
<dbReference type="GO" id="GO:0031625">
    <property type="term" value="F:ubiquitin protein ligase binding"/>
    <property type="evidence" value="ECO:0007669"/>
    <property type="project" value="InterPro"/>
</dbReference>
<evidence type="ECO:0000313" key="5">
    <source>
        <dbReference type="Proteomes" id="UP000266673"/>
    </source>
</evidence>
<dbReference type="Proteomes" id="UP000266673">
    <property type="component" value="Unassembled WGS sequence"/>
</dbReference>
<dbReference type="STRING" id="44941.A0A397V381"/>
<evidence type="ECO:0000256" key="2">
    <source>
        <dbReference type="RuleBase" id="RU003829"/>
    </source>
</evidence>
<feature type="domain" description="Cullin family profile" evidence="3">
    <location>
        <begin position="52"/>
        <end position="250"/>
    </location>
</feature>
<dbReference type="Gene3D" id="4.10.1030.10">
    <property type="entry name" value="Ring Box Chain A, domain 5"/>
    <property type="match status" value="1"/>
</dbReference>
<accession>A0A397V381</accession>
<dbReference type="InterPro" id="IPR036317">
    <property type="entry name" value="Cullin_homology_sf"/>
</dbReference>
<evidence type="ECO:0000259" key="3">
    <source>
        <dbReference type="PROSITE" id="PS50069"/>
    </source>
</evidence>
<name>A0A397V381_9GLOM</name>
<dbReference type="PANTHER" id="PTHR11932">
    <property type="entry name" value="CULLIN"/>
    <property type="match status" value="1"/>
</dbReference>
<dbReference type="InterPro" id="IPR036390">
    <property type="entry name" value="WH_DNA-bd_sf"/>
</dbReference>
<dbReference type="GO" id="GO:0006511">
    <property type="term" value="P:ubiquitin-dependent protein catabolic process"/>
    <property type="evidence" value="ECO:0007669"/>
    <property type="project" value="InterPro"/>
</dbReference>
<reference evidence="4 5" key="1">
    <citation type="submission" date="2018-06" db="EMBL/GenBank/DDBJ databases">
        <title>Comparative genomics reveals the genomic features of Rhizophagus irregularis, R. cerebriforme, R. diaphanum and Gigaspora rosea, and their symbiotic lifestyle signature.</title>
        <authorList>
            <person name="Morin E."/>
            <person name="San Clemente H."/>
            <person name="Chen E.C.H."/>
            <person name="De La Providencia I."/>
            <person name="Hainaut M."/>
            <person name="Kuo A."/>
            <person name="Kohler A."/>
            <person name="Murat C."/>
            <person name="Tang N."/>
            <person name="Roy S."/>
            <person name="Loubradou J."/>
            <person name="Henrissat B."/>
            <person name="Grigoriev I.V."/>
            <person name="Corradi N."/>
            <person name="Roux C."/>
            <person name="Martin F.M."/>
        </authorList>
    </citation>
    <scope>NUCLEOTIDE SEQUENCE [LARGE SCALE GENOMIC DNA]</scope>
    <source>
        <strain evidence="4 5">DAOM 194757</strain>
    </source>
</reference>
<dbReference type="SUPFAM" id="SSF46785">
    <property type="entry name" value="Winged helix' DNA-binding domain"/>
    <property type="match status" value="1"/>
</dbReference>
<dbReference type="Pfam" id="PF26557">
    <property type="entry name" value="Cullin_AB"/>
    <property type="match status" value="1"/>
</dbReference>
<keyword evidence="5" id="KW-1185">Reference proteome</keyword>
<dbReference type="SUPFAM" id="SSF75632">
    <property type="entry name" value="Cullin homology domain"/>
    <property type="match status" value="1"/>
</dbReference>
<dbReference type="AlphaFoldDB" id="A0A397V381"/>
<dbReference type="InterPro" id="IPR001373">
    <property type="entry name" value="Cullin_N"/>
</dbReference>
<dbReference type="Pfam" id="PF10557">
    <property type="entry name" value="Cullin_Nedd8"/>
    <property type="match status" value="1"/>
</dbReference>
<protein>
    <recommendedName>
        <fullName evidence="3">Cullin family profile domain-containing protein</fullName>
    </recommendedName>
</protein>
<evidence type="ECO:0000256" key="1">
    <source>
        <dbReference type="PROSITE-ProRule" id="PRU00330"/>
    </source>
</evidence>
<dbReference type="PROSITE" id="PS50069">
    <property type="entry name" value="CULLIN_2"/>
    <property type="match status" value="1"/>
</dbReference>
<dbReference type="SMART" id="SM00884">
    <property type="entry name" value="Cullin_Nedd8"/>
    <property type="match status" value="1"/>
</dbReference>
<comment type="caution">
    <text evidence="4">The sequence shown here is derived from an EMBL/GenBank/DDBJ whole genome shotgun (WGS) entry which is preliminary data.</text>
</comment>